<keyword evidence="6" id="KW-1185">Reference proteome</keyword>
<dbReference type="InterPro" id="IPR006059">
    <property type="entry name" value="SBP"/>
</dbReference>
<dbReference type="Proteomes" id="UP000679779">
    <property type="component" value="Unassembled WGS sequence"/>
</dbReference>
<evidence type="ECO:0000256" key="4">
    <source>
        <dbReference type="SAM" id="SignalP"/>
    </source>
</evidence>
<evidence type="ECO:0000313" key="5">
    <source>
        <dbReference type="EMBL" id="GIO34051.1"/>
    </source>
</evidence>
<dbReference type="GO" id="GO:0055052">
    <property type="term" value="C:ATP-binding cassette (ABC) transporter complex, substrate-binding subunit-containing"/>
    <property type="evidence" value="ECO:0007669"/>
    <property type="project" value="TreeGrafter"/>
</dbReference>
<evidence type="ECO:0000256" key="2">
    <source>
        <dbReference type="ARBA" id="ARBA00022448"/>
    </source>
</evidence>
<feature type="chain" id="PRO_5039027811" evidence="4">
    <location>
        <begin position="31"/>
        <end position="435"/>
    </location>
</feature>
<sequence>MNSRLLLGLAKLSVSLLLLPPLLASCSGTAQPKPALKPKDNPPAVINFIASEYSSQTRPLLENLVQDFMLKNPDIVINLQVANWDILDIIYTTMISKNQPPDLLNTNVYTHFANDGLLNDMDDIISPDLKKKFYPDLLKLDNWNGKQYAIPYVSSTRKLYYNKELFREAGIEAPPKTWSELKEDARKIKNGGKARGFGVDLTDNEIQAYLSYFFLGAGGGWIKDGKWTINSPENVEGLTFLRDMYTEGLTDSDPTVTTRDEKQRVLGDGKLAIMISGNYFNIVVPREFPNLEYDKGPIPVKDGVKPINFGVHDMLVSFKTDHTDKEALSKFLDYLYSSPIYEQIIQQEGFLPVTQLTGERLGSANEEMKADLAALRKASFYPIQQPEWQAVMDTARKMGDAVLHDHMSPKQALDELQKFAEEEQRELIKHHKNKK</sequence>
<dbReference type="SUPFAM" id="SSF53850">
    <property type="entry name" value="Periplasmic binding protein-like II"/>
    <property type="match status" value="1"/>
</dbReference>
<organism evidence="5 6">
    <name type="scientific">Paenibacillus albilobatus</name>
    <dbReference type="NCBI Taxonomy" id="2716884"/>
    <lineage>
        <taxon>Bacteria</taxon>
        <taxon>Bacillati</taxon>
        <taxon>Bacillota</taxon>
        <taxon>Bacilli</taxon>
        <taxon>Bacillales</taxon>
        <taxon>Paenibacillaceae</taxon>
        <taxon>Paenibacillus</taxon>
    </lineage>
</organism>
<dbReference type="AlphaFoldDB" id="A0A919XKU2"/>
<dbReference type="EMBL" id="BORQ01000008">
    <property type="protein sequence ID" value="GIO34051.1"/>
    <property type="molecule type" value="Genomic_DNA"/>
</dbReference>
<proteinExistence type="inferred from homology"/>
<comment type="caution">
    <text evidence="5">The sequence shown here is derived from an EMBL/GenBank/DDBJ whole genome shotgun (WGS) entry which is preliminary data.</text>
</comment>
<dbReference type="PROSITE" id="PS51257">
    <property type="entry name" value="PROKAR_LIPOPROTEIN"/>
    <property type="match status" value="1"/>
</dbReference>
<dbReference type="RefSeq" id="WP_160043448.1">
    <property type="nucleotide sequence ID" value="NZ_BORQ01000008.1"/>
</dbReference>
<evidence type="ECO:0000256" key="1">
    <source>
        <dbReference type="ARBA" id="ARBA00008520"/>
    </source>
</evidence>
<dbReference type="GO" id="GO:1901982">
    <property type="term" value="F:maltose binding"/>
    <property type="evidence" value="ECO:0007669"/>
    <property type="project" value="TreeGrafter"/>
</dbReference>
<dbReference type="Pfam" id="PF01547">
    <property type="entry name" value="SBP_bac_1"/>
    <property type="match status" value="1"/>
</dbReference>
<evidence type="ECO:0000313" key="6">
    <source>
        <dbReference type="Proteomes" id="UP000679779"/>
    </source>
</evidence>
<dbReference type="PANTHER" id="PTHR30061:SF50">
    <property type="entry name" value="MALTOSE_MALTODEXTRIN-BINDING PERIPLASMIC PROTEIN"/>
    <property type="match status" value="1"/>
</dbReference>
<evidence type="ECO:0000256" key="3">
    <source>
        <dbReference type="ARBA" id="ARBA00022729"/>
    </source>
</evidence>
<accession>A0A919XKU2</accession>
<protein>
    <submittedName>
        <fullName evidence="5">Bicyclomycin resistance protein</fullName>
    </submittedName>
</protein>
<dbReference type="PANTHER" id="PTHR30061">
    <property type="entry name" value="MALTOSE-BINDING PERIPLASMIC PROTEIN"/>
    <property type="match status" value="1"/>
</dbReference>
<gene>
    <name evidence="5" type="ORF">J2TS6_51920</name>
</gene>
<dbReference type="GO" id="GO:0015768">
    <property type="term" value="P:maltose transport"/>
    <property type="evidence" value="ECO:0007669"/>
    <property type="project" value="TreeGrafter"/>
</dbReference>
<dbReference type="GO" id="GO:0042956">
    <property type="term" value="P:maltodextrin transmembrane transport"/>
    <property type="evidence" value="ECO:0007669"/>
    <property type="project" value="TreeGrafter"/>
</dbReference>
<name>A0A919XKU2_9BACL</name>
<feature type="signal peptide" evidence="4">
    <location>
        <begin position="1"/>
        <end position="30"/>
    </location>
</feature>
<keyword evidence="3 4" id="KW-0732">Signal</keyword>
<comment type="similarity">
    <text evidence="1">Belongs to the bacterial solute-binding protein 1 family.</text>
</comment>
<dbReference type="Gene3D" id="3.40.190.10">
    <property type="entry name" value="Periplasmic binding protein-like II"/>
    <property type="match status" value="2"/>
</dbReference>
<keyword evidence="2" id="KW-0813">Transport</keyword>
<reference evidence="5" key="1">
    <citation type="submission" date="2021-03" db="EMBL/GenBank/DDBJ databases">
        <title>Antimicrobial resistance genes in bacteria isolated from Japanese honey, and their potential for conferring macrolide and lincosamide resistance in the American foulbrood pathogen Paenibacillus larvae.</title>
        <authorList>
            <person name="Okamoto M."/>
            <person name="Kumagai M."/>
            <person name="Kanamori H."/>
            <person name="Takamatsu D."/>
        </authorList>
    </citation>
    <scope>NUCLEOTIDE SEQUENCE</scope>
    <source>
        <strain evidence="5">J2TS6</strain>
    </source>
</reference>